<dbReference type="Pfam" id="PF01192">
    <property type="entry name" value="RNA_pol_Rpb6"/>
    <property type="match status" value="1"/>
</dbReference>
<keyword evidence="7 11" id="KW-0804">Transcription</keyword>
<dbReference type="PANTHER" id="PTHR34476">
    <property type="entry name" value="DNA-DIRECTED RNA POLYMERASE SUBUNIT OMEGA"/>
    <property type="match status" value="1"/>
</dbReference>
<dbReference type="RefSeq" id="WP_084282126.1">
    <property type="nucleotide sequence ID" value="NZ_FWXJ01000001.1"/>
</dbReference>
<gene>
    <name evidence="11" type="primary">rpoZ</name>
    <name evidence="12" type="ORF">SAMN06296008_101347</name>
</gene>
<evidence type="ECO:0000313" key="13">
    <source>
        <dbReference type="Proteomes" id="UP000192708"/>
    </source>
</evidence>
<keyword evidence="13" id="KW-1185">Reference proteome</keyword>
<protein>
    <recommendedName>
        <fullName evidence="3 11">DNA-directed RNA polymerase subunit omega</fullName>
        <shortName evidence="11">RNAP omega subunit</shortName>
        <ecNumber evidence="2 11">2.7.7.6</ecNumber>
    </recommendedName>
    <alternativeName>
        <fullName evidence="9 11">RNA polymerase omega subunit</fullName>
    </alternativeName>
    <alternativeName>
        <fullName evidence="8 11">Transcriptase subunit omega</fullName>
    </alternativeName>
</protein>
<evidence type="ECO:0000256" key="3">
    <source>
        <dbReference type="ARBA" id="ARBA00013725"/>
    </source>
</evidence>
<dbReference type="Gene3D" id="3.90.940.10">
    <property type="match status" value="1"/>
</dbReference>
<keyword evidence="4 11" id="KW-0240">DNA-directed RNA polymerase</keyword>
<dbReference type="EC" id="2.7.7.6" evidence="2 11"/>
<comment type="function">
    <text evidence="11">Promotes RNA polymerase assembly. Latches the N- and C-terminal regions of the beta' subunit thereby facilitating its interaction with the beta and alpha subunits.</text>
</comment>
<sequence length="67" mass="7505">MARITVEDCIKIIPNRFDLVLAATYRARQLAQGHTPRVQSKDKPTVIALREIAAGMTDRDMLSKVPL</sequence>
<dbReference type="SMART" id="SM01409">
    <property type="entry name" value="RNA_pol_Rpb6"/>
    <property type="match status" value="1"/>
</dbReference>
<evidence type="ECO:0000256" key="6">
    <source>
        <dbReference type="ARBA" id="ARBA00022695"/>
    </source>
</evidence>
<dbReference type="STRING" id="1938817.SAMN06296008_101347"/>
<organism evidence="12 13">
    <name type="scientific">Polynucleobacter kasalickyi</name>
    <dbReference type="NCBI Taxonomy" id="1938817"/>
    <lineage>
        <taxon>Bacteria</taxon>
        <taxon>Pseudomonadati</taxon>
        <taxon>Pseudomonadota</taxon>
        <taxon>Betaproteobacteria</taxon>
        <taxon>Burkholderiales</taxon>
        <taxon>Burkholderiaceae</taxon>
        <taxon>Polynucleobacter</taxon>
    </lineage>
</organism>
<evidence type="ECO:0000256" key="10">
    <source>
        <dbReference type="ARBA" id="ARBA00048552"/>
    </source>
</evidence>
<evidence type="ECO:0000313" key="12">
    <source>
        <dbReference type="EMBL" id="SMC31041.1"/>
    </source>
</evidence>
<dbReference type="SUPFAM" id="SSF63562">
    <property type="entry name" value="RPB6/omega subunit-like"/>
    <property type="match status" value="1"/>
</dbReference>
<evidence type="ECO:0000256" key="9">
    <source>
        <dbReference type="ARBA" id="ARBA00030998"/>
    </source>
</evidence>
<evidence type="ECO:0000256" key="7">
    <source>
        <dbReference type="ARBA" id="ARBA00023163"/>
    </source>
</evidence>
<dbReference type="PANTHER" id="PTHR34476:SF1">
    <property type="entry name" value="DNA-DIRECTED RNA POLYMERASE SUBUNIT OMEGA"/>
    <property type="match status" value="1"/>
</dbReference>
<evidence type="ECO:0000256" key="11">
    <source>
        <dbReference type="HAMAP-Rule" id="MF_00366"/>
    </source>
</evidence>
<dbReference type="Proteomes" id="UP000192708">
    <property type="component" value="Unassembled WGS sequence"/>
</dbReference>
<reference evidence="12 13" key="1">
    <citation type="submission" date="2017-04" db="EMBL/GenBank/DDBJ databases">
        <authorList>
            <person name="Afonso C.L."/>
            <person name="Miller P.J."/>
            <person name="Scott M.A."/>
            <person name="Spackman E."/>
            <person name="Goraichik I."/>
            <person name="Dimitrov K.M."/>
            <person name="Suarez D.L."/>
            <person name="Swayne D.E."/>
        </authorList>
    </citation>
    <scope>NUCLEOTIDE SEQUENCE [LARGE SCALE GENOMIC DNA]</scope>
    <source>
        <strain evidence="12 13">VK13</strain>
    </source>
</reference>
<proteinExistence type="inferred from homology"/>
<comment type="catalytic activity">
    <reaction evidence="10 11">
        <text>RNA(n) + a ribonucleoside 5'-triphosphate = RNA(n+1) + diphosphate</text>
        <dbReference type="Rhea" id="RHEA:21248"/>
        <dbReference type="Rhea" id="RHEA-COMP:14527"/>
        <dbReference type="Rhea" id="RHEA-COMP:17342"/>
        <dbReference type="ChEBI" id="CHEBI:33019"/>
        <dbReference type="ChEBI" id="CHEBI:61557"/>
        <dbReference type="ChEBI" id="CHEBI:140395"/>
        <dbReference type="EC" id="2.7.7.6"/>
    </reaction>
</comment>
<dbReference type="GO" id="GO:0003677">
    <property type="term" value="F:DNA binding"/>
    <property type="evidence" value="ECO:0007669"/>
    <property type="project" value="UniProtKB-UniRule"/>
</dbReference>
<evidence type="ECO:0000256" key="2">
    <source>
        <dbReference type="ARBA" id="ARBA00012418"/>
    </source>
</evidence>
<dbReference type="GO" id="GO:0006351">
    <property type="term" value="P:DNA-templated transcription"/>
    <property type="evidence" value="ECO:0007669"/>
    <property type="project" value="UniProtKB-UniRule"/>
</dbReference>
<dbReference type="GO" id="GO:0003899">
    <property type="term" value="F:DNA-directed RNA polymerase activity"/>
    <property type="evidence" value="ECO:0007669"/>
    <property type="project" value="UniProtKB-UniRule"/>
</dbReference>
<name>A0A1W1Y5E4_9BURK</name>
<dbReference type="InterPro" id="IPR003716">
    <property type="entry name" value="DNA-dir_RNA_pol_omega"/>
</dbReference>
<dbReference type="InterPro" id="IPR036161">
    <property type="entry name" value="RPB6/omega-like_sf"/>
</dbReference>
<comment type="similarity">
    <text evidence="1 11">Belongs to the RNA polymerase subunit omega family.</text>
</comment>
<evidence type="ECO:0000256" key="5">
    <source>
        <dbReference type="ARBA" id="ARBA00022679"/>
    </source>
</evidence>
<dbReference type="HAMAP" id="MF_00366">
    <property type="entry name" value="RNApol_bact_RpoZ"/>
    <property type="match status" value="1"/>
</dbReference>
<evidence type="ECO:0000256" key="1">
    <source>
        <dbReference type="ARBA" id="ARBA00006711"/>
    </source>
</evidence>
<evidence type="ECO:0000256" key="8">
    <source>
        <dbReference type="ARBA" id="ARBA00029924"/>
    </source>
</evidence>
<dbReference type="GO" id="GO:0000428">
    <property type="term" value="C:DNA-directed RNA polymerase complex"/>
    <property type="evidence" value="ECO:0007669"/>
    <property type="project" value="UniProtKB-KW"/>
</dbReference>
<dbReference type="EMBL" id="FWXJ01000001">
    <property type="protein sequence ID" value="SMC31041.1"/>
    <property type="molecule type" value="Genomic_DNA"/>
</dbReference>
<keyword evidence="6 11" id="KW-0548">Nucleotidyltransferase</keyword>
<keyword evidence="5 11" id="KW-0808">Transferase</keyword>
<dbReference type="AlphaFoldDB" id="A0A1W1Y5E4"/>
<dbReference type="InterPro" id="IPR006110">
    <property type="entry name" value="Pol_omega/Rpo6/RPB6"/>
</dbReference>
<dbReference type="OrthoDB" id="9796300at2"/>
<comment type="subunit">
    <text evidence="11">The RNAP catalytic core consists of 2 alpha, 1 beta, 1 beta' and 1 omega subunit. When a sigma factor is associated with the core the holoenzyme is formed, which can initiate transcription.</text>
</comment>
<dbReference type="NCBIfam" id="TIGR00690">
    <property type="entry name" value="rpoZ"/>
    <property type="match status" value="1"/>
</dbReference>
<accession>A0A1W1Y5E4</accession>
<evidence type="ECO:0000256" key="4">
    <source>
        <dbReference type="ARBA" id="ARBA00022478"/>
    </source>
</evidence>